<evidence type="ECO:0000259" key="4">
    <source>
        <dbReference type="Pfam" id="PF04355"/>
    </source>
</evidence>
<dbReference type="EMBL" id="JAATOP010000007">
    <property type="protein sequence ID" value="NIY73090.1"/>
    <property type="molecule type" value="Genomic_DNA"/>
</dbReference>
<organism evidence="5 6">
    <name type="scientific">Marivivens donghaensis</name>
    <dbReference type="NCBI Taxonomy" id="1699413"/>
    <lineage>
        <taxon>Bacteria</taxon>
        <taxon>Pseudomonadati</taxon>
        <taxon>Pseudomonadota</taxon>
        <taxon>Alphaproteobacteria</taxon>
        <taxon>Rhodobacterales</taxon>
        <taxon>Paracoccaceae</taxon>
        <taxon>Marivivens group</taxon>
        <taxon>Marivivens</taxon>
    </lineage>
</organism>
<evidence type="ECO:0000313" key="6">
    <source>
        <dbReference type="Proteomes" id="UP000709466"/>
    </source>
</evidence>
<feature type="signal peptide" evidence="3">
    <location>
        <begin position="1"/>
        <end position="19"/>
    </location>
</feature>
<keyword evidence="2" id="KW-0472">Membrane</keyword>
<dbReference type="Gene3D" id="3.30.1450.10">
    <property type="match status" value="1"/>
</dbReference>
<keyword evidence="1 3" id="KW-0732">Signal</keyword>
<protein>
    <submittedName>
        <fullName evidence="5">Outer membrane protein assembly factor BamE</fullName>
    </submittedName>
</protein>
<dbReference type="PROSITE" id="PS51257">
    <property type="entry name" value="PROKAR_LIPOPROTEIN"/>
    <property type="match status" value="1"/>
</dbReference>
<comment type="caution">
    <text evidence="5">The sequence shown here is derived from an EMBL/GenBank/DDBJ whole genome shotgun (WGS) entry which is preliminary data.</text>
</comment>
<dbReference type="InterPro" id="IPR007450">
    <property type="entry name" value="BamE_dom"/>
</dbReference>
<evidence type="ECO:0000313" key="5">
    <source>
        <dbReference type="EMBL" id="NIY73090.1"/>
    </source>
</evidence>
<dbReference type="Pfam" id="PF04355">
    <property type="entry name" value="BamE"/>
    <property type="match status" value="1"/>
</dbReference>
<feature type="chain" id="PRO_5045617913" evidence="3">
    <location>
        <begin position="20"/>
        <end position="157"/>
    </location>
</feature>
<keyword evidence="6" id="KW-1185">Reference proteome</keyword>
<sequence length="157" mass="16772">MGKTAGIIRGMRILPLAVAALLATSACVERIDYHGFTPSQEAIASVDVGSDTRATVIEKLGRPSMGGITGTDSLYYVSYAVRNYGAFPPKEIDRTVLALDFDAGGIVRNVELFGLEDGNVVSLSRRVTDNGLRDNTLMRQILGSIGRFNAADFIGSD</sequence>
<reference evidence="5 6" key="1">
    <citation type="submission" date="2020-03" db="EMBL/GenBank/DDBJ databases">
        <title>Bacterial isolates of synthetic phycosphere.</title>
        <authorList>
            <person name="Fu H."/>
            <person name="Moran M.A."/>
        </authorList>
    </citation>
    <scope>NUCLEOTIDE SEQUENCE [LARGE SCALE GENOMIC DNA]</scope>
    <source>
        <strain evidence="5 6">HF1</strain>
    </source>
</reference>
<dbReference type="Proteomes" id="UP000709466">
    <property type="component" value="Unassembled WGS sequence"/>
</dbReference>
<evidence type="ECO:0000256" key="3">
    <source>
        <dbReference type="SAM" id="SignalP"/>
    </source>
</evidence>
<evidence type="ECO:0000256" key="2">
    <source>
        <dbReference type="ARBA" id="ARBA00023136"/>
    </source>
</evidence>
<proteinExistence type="predicted"/>
<feature type="domain" description="Outer membrane protein assembly factor BamE" evidence="4">
    <location>
        <begin position="38"/>
        <end position="110"/>
    </location>
</feature>
<evidence type="ECO:0000256" key="1">
    <source>
        <dbReference type="ARBA" id="ARBA00022729"/>
    </source>
</evidence>
<name>A0ABX0W082_9RHOB</name>
<dbReference type="RefSeq" id="WP_167638472.1">
    <property type="nucleotide sequence ID" value="NZ_JAATOP010000007.1"/>
</dbReference>
<accession>A0ABX0W082</accession>
<dbReference type="InterPro" id="IPR037873">
    <property type="entry name" value="BamE-like"/>
</dbReference>
<gene>
    <name evidence="5" type="ORF">HCZ30_11685</name>
</gene>